<evidence type="ECO:0000313" key="2">
    <source>
        <dbReference type="EMBL" id="AFR42799.1"/>
    </source>
</evidence>
<dbReference type="NCBIfam" id="NF040970">
    <property type="entry name" value="memb_ExtQ"/>
    <property type="match status" value="1"/>
</dbReference>
<keyword evidence="3" id="KW-1185">Reference proteome</keyword>
<gene>
    <name evidence="2" type="primary">cbcQ</name>
    <name evidence="2" type="ordered locus">Gmet_3585</name>
</gene>
<dbReference type="KEGG" id="gme:Gmet_3585"/>
<feature type="transmembrane region" description="Helical" evidence="1">
    <location>
        <begin position="35"/>
        <end position="55"/>
    </location>
</feature>
<name>J9JEM3_GEOMG</name>
<dbReference type="InterPro" id="IPR027387">
    <property type="entry name" value="Cytb/b6-like_sf"/>
</dbReference>
<dbReference type="eggNOG" id="COG1290">
    <property type="taxonomic scope" value="Bacteria"/>
</dbReference>
<dbReference type="SUPFAM" id="SSF81648">
    <property type="entry name" value="a domain/subunit of cytochrome bc1 complex (Ubiquinol-cytochrome c reductase)"/>
    <property type="match status" value="1"/>
</dbReference>
<feature type="transmembrane region" description="Helical" evidence="1">
    <location>
        <begin position="85"/>
        <end position="104"/>
    </location>
</feature>
<organism evidence="2 3">
    <name type="scientific">Geobacter metallireducens (strain ATCC 53774 / DSM 7210 / GS-15)</name>
    <dbReference type="NCBI Taxonomy" id="269799"/>
    <lineage>
        <taxon>Bacteria</taxon>
        <taxon>Pseudomonadati</taxon>
        <taxon>Thermodesulfobacteriota</taxon>
        <taxon>Desulfuromonadia</taxon>
        <taxon>Geobacterales</taxon>
        <taxon>Geobacteraceae</taxon>
        <taxon>Geobacter</taxon>
    </lineage>
</organism>
<feature type="transmembrane region" description="Helical" evidence="1">
    <location>
        <begin position="120"/>
        <end position="142"/>
    </location>
</feature>
<evidence type="ECO:0000313" key="3">
    <source>
        <dbReference type="Proteomes" id="UP000007073"/>
    </source>
</evidence>
<protein>
    <submittedName>
        <fullName evidence="2">Menaquinol oxidoreductase complex Cbc6, membrane protein subunit, putative</fullName>
    </submittedName>
</protein>
<dbReference type="STRING" id="269799.Gmet_3585"/>
<keyword evidence="1" id="KW-0812">Transmembrane</keyword>
<dbReference type="Proteomes" id="UP000007073">
    <property type="component" value="Chromosome"/>
</dbReference>
<sequence>MAERMEVKNDLRRGPRGSGEYVRSSPHFFRLVKRAFWGGLVALALLAMVIPAPLLDPANPGAPPNPAKSAWFLLWTQEVVSHGNGFAWIIVGLSLWFLALPWLGMHRPERAVWFGEGNRAAAWTTIAVFAAIVSMTVLAMFFRGENWSLVSPF</sequence>
<proteinExistence type="predicted"/>
<dbReference type="RefSeq" id="WP_004512236.1">
    <property type="nucleotide sequence ID" value="NC_007517.1"/>
</dbReference>
<dbReference type="EMBL" id="CP000148">
    <property type="protein sequence ID" value="AFR42799.1"/>
    <property type="molecule type" value="Genomic_DNA"/>
</dbReference>
<dbReference type="GO" id="GO:0016020">
    <property type="term" value="C:membrane"/>
    <property type="evidence" value="ECO:0007669"/>
    <property type="project" value="InterPro"/>
</dbReference>
<dbReference type="GO" id="GO:0009055">
    <property type="term" value="F:electron transfer activity"/>
    <property type="evidence" value="ECO:0007669"/>
    <property type="project" value="InterPro"/>
</dbReference>
<keyword evidence="1" id="KW-0472">Membrane</keyword>
<dbReference type="InterPro" id="IPR036150">
    <property type="entry name" value="Cyt_b/b6_C_sf"/>
</dbReference>
<dbReference type="Gene3D" id="1.20.810.10">
    <property type="entry name" value="Cytochrome Bc1 Complex, Chain C"/>
    <property type="match status" value="1"/>
</dbReference>
<evidence type="ECO:0000256" key="1">
    <source>
        <dbReference type="SAM" id="Phobius"/>
    </source>
</evidence>
<reference evidence="2 3" key="2">
    <citation type="journal article" date="2009" name="BMC Microbiol.">
        <title>The genome sequence of Geobacter metallireducens: features of metabolism, physiology and regulation common and dissimilar to Geobacter sulfurreducens.</title>
        <authorList>
            <person name="Aklujkar M."/>
            <person name="Krushkal J."/>
            <person name="DiBartolo G."/>
            <person name="Lapidus A."/>
            <person name="Land M.L."/>
            <person name="Lovley D.R."/>
        </authorList>
    </citation>
    <scope>NUCLEOTIDE SEQUENCE [LARGE SCALE GENOMIC DNA]</scope>
    <source>
        <strain evidence="3">ATCC 53774 / DSM 7210 / GS-15</strain>
    </source>
</reference>
<dbReference type="GO" id="GO:0016491">
    <property type="term" value="F:oxidoreductase activity"/>
    <property type="evidence" value="ECO:0007669"/>
    <property type="project" value="InterPro"/>
</dbReference>
<reference evidence="2 3" key="1">
    <citation type="submission" date="2005-10" db="EMBL/GenBank/DDBJ databases">
        <title>Complete sequence of Geobacter metallireducens GS-15.</title>
        <authorList>
            <consortium name="US DOE Joint Genome Institute"/>
            <person name="Copeland A."/>
            <person name="Lucas S."/>
            <person name="Lapidus A."/>
            <person name="Barry K."/>
            <person name="Detter J.C."/>
            <person name="Glavina T."/>
            <person name="Hammon N."/>
            <person name="Israni S."/>
            <person name="Pitluck S."/>
            <person name="Di Bartolo G."/>
            <person name="Chain P."/>
            <person name="Schmutz J."/>
            <person name="Larimer F."/>
            <person name="Land M."/>
            <person name="Kyrpides N."/>
            <person name="Ivanova N."/>
            <person name="Richardson P."/>
        </authorList>
    </citation>
    <scope>NUCLEOTIDE SEQUENCE [LARGE SCALE GENOMIC DNA]</scope>
    <source>
        <strain evidence="3">ATCC 53774 / DSM 7210 / GS-15</strain>
    </source>
</reference>
<dbReference type="HOGENOM" id="CLU_132021_0_0_7"/>
<accession>J9JEM3</accession>
<keyword evidence="1" id="KW-1133">Transmembrane helix</keyword>
<dbReference type="AlphaFoldDB" id="J9JEM3"/>